<name>A0AAV2CGN9_9ROSI</name>
<dbReference type="EMBL" id="OZ034813">
    <property type="protein sequence ID" value="CAL1355056.1"/>
    <property type="molecule type" value="Genomic_DNA"/>
</dbReference>
<evidence type="ECO:0000313" key="3">
    <source>
        <dbReference type="Proteomes" id="UP001497516"/>
    </source>
</evidence>
<organism evidence="2 3">
    <name type="scientific">Linum trigynum</name>
    <dbReference type="NCBI Taxonomy" id="586398"/>
    <lineage>
        <taxon>Eukaryota</taxon>
        <taxon>Viridiplantae</taxon>
        <taxon>Streptophyta</taxon>
        <taxon>Embryophyta</taxon>
        <taxon>Tracheophyta</taxon>
        <taxon>Spermatophyta</taxon>
        <taxon>Magnoliopsida</taxon>
        <taxon>eudicotyledons</taxon>
        <taxon>Gunneridae</taxon>
        <taxon>Pentapetalae</taxon>
        <taxon>rosids</taxon>
        <taxon>fabids</taxon>
        <taxon>Malpighiales</taxon>
        <taxon>Linaceae</taxon>
        <taxon>Linum</taxon>
    </lineage>
</organism>
<keyword evidence="3" id="KW-1185">Reference proteome</keyword>
<evidence type="ECO:0000313" key="2">
    <source>
        <dbReference type="EMBL" id="CAL1355056.1"/>
    </source>
</evidence>
<dbReference type="AlphaFoldDB" id="A0AAV2CGN9"/>
<dbReference type="Proteomes" id="UP001497516">
    <property type="component" value="Chromosome 1"/>
</dbReference>
<feature type="region of interest" description="Disordered" evidence="1">
    <location>
        <begin position="1"/>
        <end position="20"/>
    </location>
</feature>
<reference evidence="2 3" key="1">
    <citation type="submission" date="2024-04" db="EMBL/GenBank/DDBJ databases">
        <authorList>
            <person name="Fracassetti M."/>
        </authorList>
    </citation>
    <scope>NUCLEOTIDE SEQUENCE [LARGE SCALE GENOMIC DNA]</scope>
</reference>
<protein>
    <submittedName>
        <fullName evidence="2">Uncharacterized protein</fullName>
    </submittedName>
</protein>
<gene>
    <name evidence="2" type="ORF">LTRI10_LOCUS2835</name>
</gene>
<accession>A0AAV2CGN9</accession>
<evidence type="ECO:0000256" key="1">
    <source>
        <dbReference type="SAM" id="MobiDB-lite"/>
    </source>
</evidence>
<proteinExistence type="predicted"/>
<sequence length="201" mass="22595">MEEGAIASWRQGANDDSKGLNQGLDDQKSPIFWDSSEFQMTPTAVEFPSIFHYHIWDAFVAAHGCRLFPALRSKLFEQGKPDVITNLHIYDLVSFSKDSISTQMKNRKLWLSVLVISGGILCTSGTSKWLGGNASLSTCFEDGVIFLEMECLGEQEEARKALVQVDQNHVCKIELCQNLAKVGELFEVATLGLYYWSLRYE</sequence>